<dbReference type="Gene3D" id="1.10.3210.10">
    <property type="entry name" value="Hypothetical protein af1432"/>
    <property type="match status" value="1"/>
</dbReference>
<dbReference type="SUPFAM" id="SSF109604">
    <property type="entry name" value="HD-domain/PDEase-like"/>
    <property type="match status" value="1"/>
</dbReference>
<dbReference type="STRING" id="1747903.ASR47_1004221"/>
<evidence type="ECO:0000259" key="1">
    <source>
        <dbReference type="PROSITE" id="PS51833"/>
    </source>
</evidence>
<dbReference type="Proteomes" id="UP000092713">
    <property type="component" value="Unassembled WGS sequence"/>
</dbReference>
<sequence>MQADIVNSLSQLLARAHSETLAFPTNVNTALRLQQELGNPDCHAADIHRLLLSEPGLSARAVSLANSVMFAHGHTPTVTSVRAAVERLGYRNLLSLATAAVIRQMNTGIKDAALRAKAAQLWAHSVHVAALAHEIARTMTHVDPDTAVFAGIVHEVGGLYLLAEADKTPGLYQQLETQMAPVLEIVGRALMRQLIVPGQVADAVVTLPGATVLLPPAGLRDTLLLAKAIAPVASPLPQMPSAVNERLQQFLDQDPMLQELRNNPAAEAKELIAVLLA</sequence>
<dbReference type="PROSITE" id="PS51833">
    <property type="entry name" value="HDOD"/>
    <property type="match status" value="1"/>
</dbReference>
<proteinExistence type="predicted"/>
<dbReference type="Pfam" id="PF08668">
    <property type="entry name" value="HDOD"/>
    <property type="match status" value="1"/>
</dbReference>
<gene>
    <name evidence="2" type="ORF">ASR47_1004221</name>
</gene>
<dbReference type="InterPro" id="IPR013976">
    <property type="entry name" value="HDOD"/>
</dbReference>
<reference evidence="2 3" key="1">
    <citation type="submission" date="2016-04" db="EMBL/GenBank/DDBJ databases">
        <title>Draft genome sequence of Janthinobacterium psychrotolerans sp. nov., isolated from freshwater sediments in Denmark.</title>
        <authorList>
            <person name="Gong X."/>
            <person name="Skrivergaard S."/>
            <person name="Korsgaard B.S."/>
            <person name="Schreiber L."/>
            <person name="Marshall I.P."/>
            <person name="Finster K."/>
            <person name="Schramm A."/>
        </authorList>
    </citation>
    <scope>NUCLEOTIDE SEQUENCE [LARGE SCALE GENOMIC DNA]</scope>
    <source>
        <strain evidence="2 3">S3-2</strain>
    </source>
</reference>
<organism evidence="2 3">
    <name type="scientific">Janthinobacterium psychrotolerans</name>
    <dbReference type="NCBI Taxonomy" id="1747903"/>
    <lineage>
        <taxon>Bacteria</taxon>
        <taxon>Pseudomonadati</taxon>
        <taxon>Pseudomonadota</taxon>
        <taxon>Betaproteobacteria</taxon>
        <taxon>Burkholderiales</taxon>
        <taxon>Oxalobacteraceae</taxon>
        <taxon>Janthinobacterium</taxon>
    </lineage>
</organism>
<dbReference type="PANTHER" id="PTHR33525">
    <property type="match status" value="1"/>
</dbReference>
<name>A0A1A7BWI4_9BURK</name>
<feature type="domain" description="HDOD" evidence="1">
    <location>
        <begin position="23"/>
        <end position="210"/>
    </location>
</feature>
<evidence type="ECO:0000313" key="3">
    <source>
        <dbReference type="Proteomes" id="UP000092713"/>
    </source>
</evidence>
<protein>
    <submittedName>
        <fullName evidence="2">HDOD domain-containing protein</fullName>
    </submittedName>
</protein>
<dbReference type="EMBL" id="LOCQ01000059">
    <property type="protein sequence ID" value="OBV37946.1"/>
    <property type="molecule type" value="Genomic_DNA"/>
</dbReference>
<dbReference type="PANTHER" id="PTHR33525:SF3">
    <property type="entry name" value="RIBONUCLEASE Y"/>
    <property type="match status" value="1"/>
</dbReference>
<dbReference type="AlphaFoldDB" id="A0A1A7BWI4"/>
<dbReference type="InterPro" id="IPR052340">
    <property type="entry name" value="RNase_Y/CdgJ"/>
</dbReference>
<keyword evidence="3" id="KW-1185">Reference proteome</keyword>
<evidence type="ECO:0000313" key="2">
    <source>
        <dbReference type="EMBL" id="OBV37946.1"/>
    </source>
</evidence>
<accession>A0A1A7BWI4</accession>
<comment type="caution">
    <text evidence="2">The sequence shown here is derived from an EMBL/GenBank/DDBJ whole genome shotgun (WGS) entry which is preliminary data.</text>
</comment>